<dbReference type="RefSeq" id="WP_099154822.1">
    <property type="nucleotide sequence ID" value="NZ_PDUD01000049.1"/>
</dbReference>
<dbReference type="CDD" id="cd24013">
    <property type="entry name" value="ASKHA_ATPase_BT3980-like"/>
    <property type="match status" value="1"/>
</dbReference>
<evidence type="ECO:0000313" key="2">
    <source>
        <dbReference type="Proteomes" id="UP000223913"/>
    </source>
</evidence>
<keyword evidence="2" id="KW-1185">Reference proteome</keyword>
<dbReference type="Gene3D" id="3.30.420.260">
    <property type="match status" value="1"/>
</dbReference>
<dbReference type="EMBL" id="PDUD01000049">
    <property type="protein sequence ID" value="PHN01775.1"/>
    <property type="molecule type" value="Genomic_DNA"/>
</dbReference>
<dbReference type="Pfam" id="PF12864">
    <property type="entry name" value="DUF3822"/>
    <property type="match status" value="1"/>
</dbReference>
<comment type="caution">
    <text evidence="1">The sequence shown here is derived from an EMBL/GenBank/DDBJ whole genome shotgun (WGS) entry which is preliminary data.</text>
</comment>
<accession>A0A2D0MZV1</accession>
<dbReference type="Proteomes" id="UP000223913">
    <property type="component" value="Unassembled WGS sequence"/>
</dbReference>
<sequence length="275" mass="32161">MINFDITEYNFSRKDTEQYQLSILYGVDSFAYIIQDAKGTVVALREYHWQDGKQKATFLEEDEKLHFNYRQVKVAFSKGVFCMVPQRLFQEEEKATYLGHLAKIRRSGNILSDNISQHQAELVYEVEESALQEIDRYFTRAPKRNLHTILLESMRSHAATQASYHVAVHVTQKQLLIYAFDRTNLMLLNAYRYNSAQDFLYYVLLVYEQLGLKTGGVPLYLAGRILEDSDIYRLLIRYIRKLSFLAPDRTKIGPQLERHPAHFFFDLHALANSGR</sequence>
<name>A0A2D0MZV1_FLAN2</name>
<proteinExistence type="predicted"/>
<dbReference type="InterPro" id="IPR024213">
    <property type="entry name" value="DUF3822"/>
</dbReference>
<evidence type="ECO:0000313" key="1">
    <source>
        <dbReference type="EMBL" id="PHN01775.1"/>
    </source>
</evidence>
<organism evidence="1 2">
    <name type="scientific">Flavilitoribacter nigricans (strain ATCC 23147 / DSM 23189 / NBRC 102662 / NCIMB 1420 / SS-2)</name>
    <name type="common">Lewinella nigricans</name>
    <dbReference type="NCBI Taxonomy" id="1122177"/>
    <lineage>
        <taxon>Bacteria</taxon>
        <taxon>Pseudomonadati</taxon>
        <taxon>Bacteroidota</taxon>
        <taxon>Saprospiria</taxon>
        <taxon>Saprospirales</taxon>
        <taxon>Lewinellaceae</taxon>
        <taxon>Flavilitoribacter</taxon>
    </lineage>
</organism>
<gene>
    <name evidence="1" type="ORF">CRP01_35400</name>
</gene>
<evidence type="ECO:0008006" key="3">
    <source>
        <dbReference type="Google" id="ProtNLM"/>
    </source>
</evidence>
<protein>
    <recommendedName>
        <fullName evidence="3">DUF3822 family protein</fullName>
    </recommendedName>
</protein>
<dbReference type="AlphaFoldDB" id="A0A2D0MZV1"/>
<dbReference type="Gene3D" id="3.30.420.250">
    <property type="match status" value="1"/>
</dbReference>
<dbReference type="OrthoDB" id="765136at2"/>
<reference evidence="1 2" key="1">
    <citation type="submission" date="2017-10" db="EMBL/GenBank/DDBJ databases">
        <title>The draft genome sequence of Lewinella nigricans NBRC 102662.</title>
        <authorList>
            <person name="Wang K."/>
        </authorList>
    </citation>
    <scope>NUCLEOTIDE SEQUENCE [LARGE SCALE GENOMIC DNA]</scope>
    <source>
        <strain evidence="1 2">NBRC 102662</strain>
    </source>
</reference>